<comment type="caution">
    <text evidence="3">The sequence shown here is derived from an EMBL/GenBank/DDBJ whole genome shotgun (WGS) entry which is preliminary data.</text>
</comment>
<comment type="catalytic activity">
    <reaction evidence="1">
        <text>ATP + H2O = ADP + phosphate + H(+)</text>
        <dbReference type="Rhea" id="RHEA:13065"/>
        <dbReference type="ChEBI" id="CHEBI:15377"/>
        <dbReference type="ChEBI" id="CHEBI:15378"/>
        <dbReference type="ChEBI" id="CHEBI:30616"/>
        <dbReference type="ChEBI" id="CHEBI:43474"/>
        <dbReference type="ChEBI" id="CHEBI:456216"/>
        <dbReference type="EC" id="5.6.2.3"/>
    </reaction>
</comment>
<dbReference type="GO" id="GO:0043139">
    <property type="term" value="F:5'-3' DNA helicase activity"/>
    <property type="evidence" value="ECO:0007669"/>
    <property type="project" value="UniProtKB-EC"/>
</dbReference>
<feature type="non-terminal residue" evidence="3">
    <location>
        <position position="60"/>
    </location>
</feature>
<dbReference type="InterPro" id="IPR010285">
    <property type="entry name" value="DNA_helicase_pif1-like_DEAD"/>
</dbReference>
<dbReference type="PANTHER" id="PTHR10492">
    <property type="match status" value="1"/>
</dbReference>
<comment type="similarity">
    <text evidence="1">Belongs to the helicase family.</text>
</comment>
<evidence type="ECO:0000313" key="4">
    <source>
        <dbReference type="Proteomes" id="UP000018888"/>
    </source>
</evidence>
<dbReference type="PANTHER" id="PTHR10492:SF57">
    <property type="entry name" value="ATP-DEPENDENT DNA HELICASE"/>
    <property type="match status" value="1"/>
</dbReference>
<keyword evidence="4" id="KW-1185">Reference proteome</keyword>
<accession>A0A2P4PDB1</accession>
<keyword evidence="1" id="KW-0233">DNA recombination</keyword>
<comment type="cofactor">
    <cofactor evidence="1">
        <name>Mg(2+)</name>
        <dbReference type="ChEBI" id="CHEBI:18420"/>
    </cofactor>
</comment>
<keyword evidence="1" id="KW-0547">Nucleotide-binding</keyword>
<dbReference type="GO" id="GO:0006310">
    <property type="term" value="P:DNA recombination"/>
    <property type="evidence" value="ECO:0007669"/>
    <property type="project" value="UniProtKB-KW"/>
</dbReference>
<gene>
    <name evidence="3" type="ORF">GLOIN_2v1687078</name>
</gene>
<reference evidence="3 4" key="1">
    <citation type="journal article" date="2013" name="Proc. Natl. Acad. Sci. U.S.A.">
        <title>Genome of an arbuscular mycorrhizal fungus provides insight into the oldest plant symbiosis.</title>
        <authorList>
            <person name="Tisserant E."/>
            <person name="Malbreil M."/>
            <person name="Kuo A."/>
            <person name="Kohler A."/>
            <person name="Symeonidi A."/>
            <person name="Balestrini R."/>
            <person name="Charron P."/>
            <person name="Duensing N."/>
            <person name="Frei Dit Frey N."/>
            <person name="Gianinazzi-Pearson V."/>
            <person name="Gilbert L.B."/>
            <person name="Handa Y."/>
            <person name="Herr J.R."/>
            <person name="Hijri M."/>
            <person name="Koul R."/>
            <person name="Kawaguchi M."/>
            <person name="Krajinski F."/>
            <person name="Lammers P.J."/>
            <person name="Masclaux F.G."/>
            <person name="Murat C."/>
            <person name="Morin E."/>
            <person name="Ndikumana S."/>
            <person name="Pagni M."/>
            <person name="Petitpierre D."/>
            <person name="Requena N."/>
            <person name="Rosikiewicz P."/>
            <person name="Riley R."/>
            <person name="Saito K."/>
            <person name="San Clemente H."/>
            <person name="Shapiro H."/>
            <person name="van Tuinen D."/>
            <person name="Becard G."/>
            <person name="Bonfante P."/>
            <person name="Paszkowski U."/>
            <person name="Shachar-Hill Y.Y."/>
            <person name="Tuskan G.A."/>
            <person name="Young P.W."/>
            <person name="Sanders I.R."/>
            <person name="Henrissat B."/>
            <person name="Rensing S.A."/>
            <person name="Grigoriev I.V."/>
            <person name="Corradi N."/>
            <person name="Roux C."/>
            <person name="Martin F."/>
        </authorList>
    </citation>
    <scope>NUCLEOTIDE SEQUENCE [LARGE SCALE GENOMIC DNA]</scope>
    <source>
        <strain evidence="3 4">DAOM 197198</strain>
    </source>
</reference>
<keyword evidence="1" id="KW-0234">DNA repair</keyword>
<keyword evidence="1" id="KW-0067">ATP-binding</keyword>
<sequence length="60" mass="6252">MQAVNDKYGHFFIDGFAGTGKTFLYNTLLATIRLHGDIAIAVASSGIAALLLSGGRTAHS</sequence>
<dbReference type="Pfam" id="PF05970">
    <property type="entry name" value="PIF1"/>
    <property type="match status" value="1"/>
</dbReference>
<feature type="domain" description="DNA helicase Pif1-like DEAD-box helicase" evidence="2">
    <location>
        <begin position="3"/>
        <end position="60"/>
    </location>
</feature>
<name>A0A2P4PDB1_RHIID</name>
<dbReference type="InterPro" id="IPR027417">
    <property type="entry name" value="P-loop_NTPase"/>
</dbReference>
<dbReference type="GO" id="GO:0016887">
    <property type="term" value="F:ATP hydrolysis activity"/>
    <property type="evidence" value="ECO:0007669"/>
    <property type="project" value="RHEA"/>
</dbReference>
<dbReference type="AlphaFoldDB" id="A0A2P4PDB1"/>
<dbReference type="Gene3D" id="3.40.50.300">
    <property type="entry name" value="P-loop containing nucleotide triphosphate hydrolases"/>
    <property type="match status" value="1"/>
</dbReference>
<evidence type="ECO:0000313" key="3">
    <source>
        <dbReference type="EMBL" id="POG63370.1"/>
    </source>
</evidence>
<keyword evidence="1" id="KW-0227">DNA damage</keyword>
<evidence type="ECO:0000256" key="1">
    <source>
        <dbReference type="RuleBase" id="RU363044"/>
    </source>
</evidence>
<keyword evidence="1 3" id="KW-0347">Helicase</keyword>
<dbReference type="GO" id="GO:0006281">
    <property type="term" value="P:DNA repair"/>
    <property type="evidence" value="ECO:0007669"/>
    <property type="project" value="UniProtKB-KW"/>
</dbReference>
<keyword evidence="1" id="KW-0378">Hydrolase</keyword>
<proteinExistence type="inferred from homology"/>
<protein>
    <recommendedName>
        <fullName evidence="1">ATP-dependent DNA helicase</fullName>
        <ecNumber evidence="1">5.6.2.3</ecNumber>
    </recommendedName>
</protein>
<dbReference type="EC" id="5.6.2.3" evidence="1"/>
<dbReference type="Proteomes" id="UP000018888">
    <property type="component" value="Unassembled WGS sequence"/>
</dbReference>
<dbReference type="SUPFAM" id="SSF52540">
    <property type="entry name" value="P-loop containing nucleoside triphosphate hydrolases"/>
    <property type="match status" value="1"/>
</dbReference>
<organism evidence="3 4">
    <name type="scientific">Rhizophagus irregularis (strain DAOM 181602 / DAOM 197198 / MUCL 43194)</name>
    <name type="common">Arbuscular mycorrhizal fungus</name>
    <name type="synonym">Glomus intraradices</name>
    <dbReference type="NCBI Taxonomy" id="747089"/>
    <lineage>
        <taxon>Eukaryota</taxon>
        <taxon>Fungi</taxon>
        <taxon>Fungi incertae sedis</taxon>
        <taxon>Mucoromycota</taxon>
        <taxon>Glomeromycotina</taxon>
        <taxon>Glomeromycetes</taxon>
        <taxon>Glomerales</taxon>
        <taxon>Glomeraceae</taxon>
        <taxon>Rhizophagus</taxon>
    </lineage>
</organism>
<evidence type="ECO:0000259" key="2">
    <source>
        <dbReference type="Pfam" id="PF05970"/>
    </source>
</evidence>
<dbReference type="GO" id="GO:0000723">
    <property type="term" value="P:telomere maintenance"/>
    <property type="evidence" value="ECO:0007669"/>
    <property type="project" value="InterPro"/>
</dbReference>
<dbReference type="GO" id="GO:0005524">
    <property type="term" value="F:ATP binding"/>
    <property type="evidence" value="ECO:0007669"/>
    <property type="project" value="UniProtKB-KW"/>
</dbReference>
<reference evidence="3 4" key="2">
    <citation type="journal article" date="2018" name="New Phytol.">
        <title>High intraspecific genome diversity in the model arbuscular mycorrhizal symbiont Rhizophagus irregularis.</title>
        <authorList>
            <person name="Chen E.C.H."/>
            <person name="Morin E."/>
            <person name="Beaudet D."/>
            <person name="Noel J."/>
            <person name="Yildirir G."/>
            <person name="Ndikumana S."/>
            <person name="Charron P."/>
            <person name="St-Onge C."/>
            <person name="Giorgi J."/>
            <person name="Kruger M."/>
            <person name="Marton T."/>
            <person name="Ropars J."/>
            <person name="Grigoriev I.V."/>
            <person name="Hainaut M."/>
            <person name="Henrissat B."/>
            <person name="Roux C."/>
            <person name="Martin F."/>
            <person name="Corradi N."/>
        </authorList>
    </citation>
    <scope>NUCLEOTIDE SEQUENCE [LARGE SCALE GENOMIC DNA]</scope>
    <source>
        <strain evidence="3 4">DAOM 197198</strain>
    </source>
</reference>
<dbReference type="EMBL" id="AUPC02000269">
    <property type="protein sequence ID" value="POG63370.1"/>
    <property type="molecule type" value="Genomic_DNA"/>
</dbReference>